<comment type="caution">
    <text evidence="2">The sequence shown here is derived from an EMBL/GenBank/DDBJ whole genome shotgun (WGS) entry which is preliminary data.</text>
</comment>
<evidence type="ECO:0000259" key="1">
    <source>
        <dbReference type="Pfam" id="PF16787"/>
    </source>
</evidence>
<evidence type="ECO:0000313" key="3">
    <source>
        <dbReference type="Proteomes" id="UP000198211"/>
    </source>
</evidence>
<keyword evidence="3" id="KW-1185">Reference proteome</keyword>
<accession>A0A225W9G8</accession>
<dbReference type="STRING" id="4795.A0A225W9G8"/>
<dbReference type="GO" id="GO:0003677">
    <property type="term" value="F:DNA binding"/>
    <property type="evidence" value="ECO:0007669"/>
    <property type="project" value="InterPro"/>
</dbReference>
<protein>
    <recommendedName>
        <fullName evidence="1">Ndc10 domain-containing protein</fullName>
    </recommendedName>
</protein>
<gene>
    <name evidence="2" type="ORF">PHMEG_00012139</name>
</gene>
<evidence type="ECO:0000313" key="2">
    <source>
        <dbReference type="EMBL" id="OWZ14393.1"/>
    </source>
</evidence>
<sequence>MLASLRREKHQKDKREYADRGVGSLIDGHCIIDDLVTISQFYMNLNTGSDLLNRMCQFIWYACLLRGETARNMELPDMFSVILEHEGFTEYRALLRIMEQGNQYGRHEFKSCIRHRNVEVCPIGALGFYIFYRWSVQNEDMPNFLVPEECTESRKNRTTPLTYRAHYDAIVKTFTALATTQKQRRTLLADRAPGWLS</sequence>
<dbReference type="InterPro" id="IPR038279">
    <property type="entry name" value="Ndc10_dom2_sf"/>
</dbReference>
<name>A0A225W9G8_9STRA</name>
<dbReference type="EMBL" id="NBNE01001348">
    <property type="protein sequence ID" value="OWZ14393.1"/>
    <property type="molecule type" value="Genomic_DNA"/>
</dbReference>
<proteinExistence type="predicted"/>
<dbReference type="Pfam" id="PF16787">
    <property type="entry name" value="NDC10_II"/>
    <property type="match status" value="1"/>
</dbReference>
<dbReference type="InterPro" id="IPR031872">
    <property type="entry name" value="NDC10_II"/>
</dbReference>
<dbReference type="Gene3D" id="1.10.443.20">
    <property type="entry name" value="Centromere DNA-binding protein complex CBF3 subunit, domain 2"/>
    <property type="match status" value="1"/>
</dbReference>
<organism evidence="2 3">
    <name type="scientific">Phytophthora megakarya</name>
    <dbReference type="NCBI Taxonomy" id="4795"/>
    <lineage>
        <taxon>Eukaryota</taxon>
        <taxon>Sar</taxon>
        <taxon>Stramenopiles</taxon>
        <taxon>Oomycota</taxon>
        <taxon>Peronosporomycetes</taxon>
        <taxon>Peronosporales</taxon>
        <taxon>Peronosporaceae</taxon>
        <taxon>Phytophthora</taxon>
    </lineage>
</organism>
<dbReference type="Proteomes" id="UP000198211">
    <property type="component" value="Unassembled WGS sequence"/>
</dbReference>
<dbReference type="OrthoDB" id="120763at2759"/>
<feature type="domain" description="Ndc10" evidence="1">
    <location>
        <begin position="63"/>
        <end position="145"/>
    </location>
</feature>
<dbReference type="AlphaFoldDB" id="A0A225W9G8"/>
<reference evidence="3" key="1">
    <citation type="submission" date="2017-03" db="EMBL/GenBank/DDBJ databases">
        <title>Phytopthora megakarya and P. palmivora, two closely related causual agents of cacao black pod achieved similar genome size and gene model numbers by different mechanisms.</title>
        <authorList>
            <person name="Ali S."/>
            <person name="Shao J."/>
            <person name="Larry D.J."/>
            <person name="Kronmiller B."/>
            <person name="Shen D."/>
            <person name="Strem M.D."/>
            <person name="Melnick R.L."/>
            <person name="Guiltinan M.J."/>
            <person name="Tyler B.M."/>
            <person name="Meinhardt L.W."/>
            <person name="Bailey B.A."/>
        </authorList>
    </citation>
    <scope>NUCLEOTIDE SEQUENCE [LARGE SCALE GENOMIC DNA]</scope>
    <source>
        <strain evidence="3">zdho120</strain>
    </source>
</reference>